<evidence type="ECO:0000256" key="2">
    <source>
        <dbReference type="ARBA" id="ARBA00010271"/>
    </source>
</evidence>
<dbReference type="PROSITE" id="PS50026">
    <property type="entry name" value="EGF_3"/>
    <property type="match status" value="1"/>
</dbReference>
<evidence type="ECO:0000256" key="6">
    <source>
        <dbReference type="PROSITE-ProRule" id="PRU00076"/>
    </source>
</evidence>
<accession>A0A8J4GJV3</accession>
<dbReference type="InterPro" id="IPR009030">
    <property type="entry name" value="Growth_fac_rcpt_cys_sf"/>
</dbReference>
<feature type="domain" description="EGF-like" evidence="8">
    <location>
        <begin position="28"/>
        <end position="61"/>
    </location>
</feature>
<keyword evidence="5" id="KW-0325">Glycoprotein</keyword>
<dbReference type="InterPro" id="IPR040911">
    <property type="entry name" value="Exostosin_GT47"/>
</dbReference>
<dbReference type="OrthoDB" id="1924787at2759"/>
<dbReference type="InterPro" id="IPR004263">
    <property type="entry name" value="Exostosin"/>
</dbReference>
<dbReference type="GO" id="GO:0016757">
    <property type="term" value="F:glycosyltransferase activity"/>
    <property type="evidence" value="ECO:0007669"/>
    <property type="project" value="InterPro"/>
</dbReference>
<comment type="subcellular location">
    <subcellularLocation>
        <location evidence="1">Golgi apparatus membrane</location>
        <topology evidence="1">Single-pass type II membrane protein</topology>
    </subcellularLocation>
</comment>
<keyword evidence="12" id="KW-1185">Reference proteome</keyword>
<dbReference type="GO" id="GO:0000139">
    <property type="term" value="C:Golgi membrane"/>
    <property type="evidence" value="ECO:0007669"/>
    <property type="project" value="UniProtKB-SubCell"/>
</dbReference>
<dbReference type="PANTHER" id="PTHR11062:SF376">
    <property type="entry name" value="EXOSTOSIN FAMILY PROTEIN"/>
    <property type="match status" value="1"/>
</dbReference>
<evidence type="ECO:0000256" key="3">
    <source>
        <dbReference type="ARBA" id="ARBA00023034"/>
    </source>
</evidence>
<dbReference type="FunFam" id="2.10.25.10:FF:000001">
    <property type="entry name" value="Tenascin C"/>
    <property type="match status" value="1"/>
</dbReference>
<feature type="disulfide bond" evidence="6">
    <location>
        <begin position="51"/>
        <end position="60"/>
    </location>
</feature>
<dbReference type="Proteomes" id="UP000747110">
    <property type="component" value="Unassembled WGS sequence"/>
</dbReference>
<dbReference type="EMBL" id="BNCQ01000028">
    <property type="protein sequence ID" value="GIM08653.1"/>
    <property type="molecule type" value="Genomic_DNA"/>
</dbReference>
<dbReference type="Gene3D" id="2.10.25.10">
    <property type="entry name" value="Laminin"/>
    <property type="match status" value="1"/>
</dbReference>
<evidence type="ECO:0000313" key="10">
    <source>
        <dbReference type="EMBL" id="GIM08653.1"/>
    </source>
</evidence>
<dbReference type="PANTHER" id="PTHR11062">
    <property type="entry name" value="EXOSTOSIN HEPARAN SULFATE GLYCOSYLTRANSFERASE -RELATED"/>
    <property type="match status" value="1"/>
</dbReference>
<evidence type="ECO:0000259" key="8">
    <source>
        <dbReference type="PROSITE" id="PS50026"/>
    </source>
</evidence>
<dbReference type="Proteomes" id="UP000722791">
    <property type="component" value="Unassembled WGS sequence"/>
</dbReference>
<feature type="chain" id="PRO_5035415798" description="EGF-like domain-containing protein" evidence="7">
    <location>
        <begin position="30"/>
        <end position="567"/>
    </location>
</feature>
<keyword evidence="7" id="KW-0732">Signal</keyword>
<evidence type="ECO:0000256" key="5">
    <source>
        <dbReference type="ARBA" id="ARBA00023180"/>
    </source>
</evidence>
<keyword evidence="3" id="KW-0333">Golgi apparatus</keyword>
<dbReference type="AlphaFoldDB" id="A0A8J4GJV3"/>
<gene>
    <name evidence="9" type="ORF">Vretifemale_161</name>
    <name evidence="10" type="ORF">Vretimale_12586</name>
</gene>
<protein>
    <recommendedName>
        <fullName evidence="8">EGF-like domain-containing protein</fullName>
    </recommendedName>
</protein>
<dbReference type="EMBL" id="BNCP01000001">
    <property type="protein sequence ID" value="GIL69201.1"/>
    <property type="molecule type" value="Genomic_DNA"/>
</dbReference>
<organism evidence="10 11">
    <name type="scientific">Volvox reticuliferus</name>
    <dbReference type="NCBI Taxonomy" id="1737510"/>
    <lineage>
        <taxon>Eukaryota</taxon>
        <taxon>Viridiplantae</taxon>
        <taxon>Chlorophyta</taxon>
        <taxon>core chlorophytes</taxon>
        <taxon>Chlorophyceae</taxon>
        <taxon>CS clade</taxon>
        <taxon>Chlamydomonadales</taxon>
        <taxon>Volvocaceae</taxon>
        <taxon>Volvox</taxon>
    </lineage>
</organism>
<evidence type="ECO:0000313" key="12">
    <source>
        <dbReference type="Proteomes" id="UP000747110"/>
    </source>
</evidence>
<keyword evidence="4 6" id="KW-1015">Disulfide bond</keyword>
<comment type="caution">
    <text evidence="6">Lacks conserved residue(s) required for the propagation of feature annotation.</text>
</comment>
<dbReference type="SUPFAM" id="SSF57184">
    <property type="entry name" value="Growth factor receptor domain"/>
    <property type="match status" value="1"/>
</dbReference>
<dbReference type="Pfam" id="PF03016">
    <property type="entry name" value="Exostosin_GT47"/>
    <property type="match status" value="1"/>
</dbReference>
<evidence type="ECO:0000313" key="9">
    <source>
        <dbReference type="EMBL" id="GIL69201.1"/>
    </source>
</evidence>
<evidence type="ECO:0000256" key="4">
    <source>
        <dbReference type="ARBA" id="ARBA00023157"/>
    </source>
</evidence>
<sequence>MKGQILCKSRRIQLIAVLGFAVLLSEGLAVPCQDGCPTYGTCNLELGRCDCPRNLTGPICDQAVRNIGRKCGYLGFFTVDDCLAEYPLRCMNACNQRGRCINGWCHCREGYYGADCSLSLDASGRPEQLAGMGFVPAPSGPKIYIYELPPRFTTHKNLEKFDRPLYAHIWKRIISSGHRTLDGNEADYFYIPVDFRHLFSEAMKVLDYVQRTWPYWNATGGAKHLMLSTSDLGGCEGKQLMMLRNLTSKAIWLTPWGLTRKHPRVWWPGCHRPGHDIVIPVLAQANNMIMTPLNPKVKPQPRNTTFYFAGKICGDNKDPLEDTSTWPICQTATNPLYSAGVRQLVYYHHSKRDGFVVRPRSSSYVWDMSTSKFCLAPTGGGHGKRQVLVGRYGCIPVPITDYVLQPFEPELDWPSFSVTVKEEDVPNLHNILNAINETKLAEMQKALACAAKHLWYSSMWGGIFGEDSRYDAFATLMEILRVKAIYPHAQPHEYRSLDERFRRFANCDRDDDPPQKFHLCTYGLDPGLENWAPTPYCIWRPYMKYGIPGGAICEGAPNVAQCPRPWQ</sequence>
<evidence type="ECO:0000256" key="7">
    <source>
        <dbReference type="SAM" id="SignalP"/>
    </source>
</evidence>
<dbReference type="PROSITE" id="PS00022">
    <property type="entry name" value="EGF_1"/>
    <property type="match status" value="2"/>
</dbReference>
<reference evidence="10" key="1">
    <citation type="journal article" date="2021" name="Proc. Natl. Acad. Sci. U.S.A.">
        <title>Three genomes in the algal genus Volvox reveal the fate of a haploid sex-determining region after a transition to homothallism.</title>
        <authorList>
            <person name="Yamamoto K."/>
            <person name="Hamaji T."/>
            <person name="Kawai-Toyooka H."/>
            <person name="Matsuzaki R."/>
            <person name="Takahashi F."/>
            <person name="Nishimura Y."/>
            <person name="Kawachi M."/>
            <person name="Noguchi H."/>
            <person name="Minakuchi Y."/>
            <person name="Umen J.G."/>
            <person name="Toyoda A."/>
            <person name="Nozaki H."/>
        </authorList>
    </citation>
    <scope>NUCLEOTIDE SEQUENCE</scope>
    <source>
        <strain evidence="10">NIES-3785</strain>
        <strain evidence="9">NIES-3786</strain>
    </source>
</reference>
<dbReference type="InterPro" id="IPR000742">
    <property type="entry name" value="EGF"/>
</dbReference>
<proteinExistence type="inferred from homology"/>
<feature type="signal peptide" evidence="7">
    <location>
        <begin position="1"/>
        <end position="29"/>
    </location>
</feature>
<keyword evidence="6" id="KW-0245">EGF-like domain</keyword>
<evidence type="ECO:0000256" key="1">
    <source>
        <dbReference type="ARBA" id="ARBA00004323"/>
    </source>
</evidence>
<dbReference type="Pfam" id="PF07974">
    <property type="entry name" value="EGF_2"/>
    <property type="match status" value="1"/>
</dbReference>
<comment type="similarity">
    <text evidence="2">Belongs to the glycosyltransferase 47 family.</text>
</comment>
<name>A0A8J4GJV3_9CHLO</name>
<evidence type="ECO:0000313" key="11">
    <source>
        <dbReference type="Proteomes" id="UP000722791"/>
    </source>
</evidence>
<dbReference type="PROSITE" id="PS01186">
    <property type="entry name" value="EGF_2"/>
    <property type="match status" value="1"/>
</dbReference>
<dbReference type="InterPro" id="IPR013111">
    <property type="entry name" value="EGF_extracell"/>
</dbReference>
<feature type="disulfide bond" evidence="6">
    <location>
        <begin position="32"/>
        <end position="42"/>
    </location>
</feature>
<comment type="caution">
    <text evidence="10">The sequence shown here is derived from an EMBL/GenBank/DDBJ whole genome shotgun (WGS) entry which is preliminary data.</text>
</comment>